<dbReference type="CDD" id="cd14497">
    <property type="entry name" value="PTP_PTEN-like"/>
    <property type="match status" value="1"/>
</dbReference>
<dbReference type="PROSITE" id="PS51182">
    <property type="entry name" value="C2_TENSIN"/>
    <property type="match status" value="1"/>
</dbReference>
<dbReference type="PROSITE" id="PS50056">
    <property type="entry name" value="TYR_PHOSPHATASE_2"/>
    <property type="match status" value="1"/>
</dbReference>
<dbReference type="GO" id="GO:0016314">
    <property type="term" value="F:phosphatidylinositol-3,4,5-trisphosphate 3-phosphatase activity"/>
    <property type="evidence" value="ECO:0007669"/>
    <property type="project" value="TreeGrafter"/>
</dbReference>
<keyword evidence="1" id="KW-0378">Hydrolase</keyword>
<organism evidence="6">
    <name type="scientific">Amorphochlora amoebiformis</name>
    <dbReference type="NCBI Taxonomy" id="1561963"/>
    <lineage>
        <taxon>Eukaryota</taxon>
        <taxon>Sar</taxon>
        <taxon>Rhizaria</taxon>
        <taxon>Cercozoa</taxon>
        <taxon>Chlorarachniophyceae</taxon>
        <taxon>Amorphochlora</taxon>
    </lineage>
</organism>
<dbReference type="EMBL" id="HBEM01034222">
    <property type="protein sequence ID" value="CAD8464419.1"/>
    <property type="molecule type" value="Transcribed_RNA"/>
</dbReference>
<proteinExistence type="predicted"/>
<dbReference type="InterPro" id="IPR016130">
    <property type="entry name" value="Tyr_Pase_AS"/>
</dbReference>
<evidence type="ECO:0000256" key="1">
    <source>
        <dbReference type="ARBA" id="ARBA00022801"/>
    </source>
</evidence>
<dbReference type="InterPro" id="IPR051281">
    <property type="entry name" value="Dual-spec_lipid-protein_phosph"/>
</dbReference>
<dbReference type="SMART" id="SM01326">
    <property type="entry name" value="PTEN_C2"/>
    <property type="match status" value="1"/>
</dbReference>
<evidence type="ECO:0000313" key="6">
    <source>
        <dbReference type="EMBL" id="CAD8464419.1"/>
    </source>
</evidence>
<dbReference type="PROSITE" id="PS00383">
    <property type="entry name" value="TYR_PHOSPHATASE_1"/>
    <property type="match status" value="1"/>
</dbReference>
<dbReference type="Gene3D" id="3.90.190.10">
    <property type="entry name" value="Protein tyrosine phosphatase superfamily"/>
    <property type="match status" value="1"/>
</dbReference>
<feature type="domain" description="Tyrosine specific protein phosphatases" evidence="3">
    <location>
        <begin position="110"/>
        <end position="174"/>
    </location>
</feature>
<dbReference type="InterPro" id="IPR014020">
    <property type="entry name" value="Tensin_C2-dom"/>
</dbReference>
<accession>A0A7S0H9R3</accession>
<feature type="compositionally biased region" description="Basic and acidic residues" evidence="2">
    <location>
        <begin position="369"/>
        <end position="392"/>
    </location>
</feature>
<name>A0A7S0H9R3_9EUKA</name>
<dbReference type="SUPFAM" id="SSF49562">
    <property type="entry name" value="C2 domain (Calcium/lipid-binding domain, CaLB)"/>
    <property type="match status" value="1"/>
</dbReference>
<evidence type="ECO:0000259" key="5">
    <source>
        <dbReference type="PROSITE" id="PS51182"/>
    </source>
</evidence>
<evidence type="ECO:0008006" key="7">
    <source>
        <dbReference type="Google" id="ProtNLM"/>
    </source>
</evidence>
<dbReference type="GO" id="GO:0005829">
    <property type="term" value="C:cytosol"/>
    <property type="evidence" value="ECO:0007669"/>
    <property type="project" value="TreeGrafter"/>
</dbReference>
<dbReference type="PANTHER" id="PTHR12305:SF94">
    <property type="entry name" value="PHOSPHATIDYLINOSITOL-3,4,5-TRISPHOSPHATE 3-PHOSPHATASE"/>
    <property type="match status" value="1"/>
</dbReference>
<evidence type="ECO:0000259" key="3">
    <source>
        <dbReference type="PROSITE" id="PS50056"/>
    </source>
</evidence>
<feature type="domain" description="Phosphatase tensin-type" evidence="4">
    <location>
        <begin position="27"/>
        <end position="196"/>
    </location>
</feature>
<feature type="domain" description="C2 tensin-type" evidence="5">
    <location>
        <begin position="200"/>
        <end position="324"/>
    </location>
</feature>
<dbReference type="InterPro" id="IPR035892">
    <property type="entry name" value="C2_domain_sf"/>
</dbReference>
<dbReference type="InterPro" id="IPR000387">
    <property type="entry name" value="Tyr_Pase_dom"/>
</dbReference>
<dbReference type="AlphaFoldDB" id="A0A7S0H9R3"/>
<evidence type="ECO:0000259" key="4">
    <source>
        <dbReference type="PROSITE" id="PS51181"/>
    </source>
</evidence>
<dbReference type="PROSITE" id="PS51181">
    <property type="entry name" value="PPASE_TENSIN"/>
    <property type="match status" value="1"/>
</dbReference>
<gene>
    <name evidence="6" type="ORF">LAMO00422_LOCUS23385</name>
</gene>
<feature type="compositionally biased region" description="Basic and acidic residues" evidence="2">
    <location>
        <begin position="399"/>
        <end position="409"/>
    </location>
</feature>
<feature type="region of interest" description="Disordered" evidence="2">
    <location>
        <begin position="348"/>
        <end position="416"/>
    </location>
</feature>
<dbReference type="Pfam" id="PF10409">
    <property type="entry name" value="PTEN_C2"/>
    <property type="match status" value="1"/>
</dbReference>
<sequence length="508" mass="56396">MKDKVGENLEGVGKAATDMISFFSGIVSSSVSPDDLGITYVTERVLAMGFPSPVKSHLGCPLDNVSNYLNSKHKGNYMVFNLSEKTYDISKFDQQVMEFKFPGYPSPPLGTLLSILKSMHSWLSGSPNNVVVVHCYTGKGRTALIIASYLLWIGRVKTAKLAISYVSDRRRITVSKLVIPSQLRYLNYFAATIKGEKLNQKPLRIGSIKTNSLPTTLAPDAKSLTLEIFENGSLISRSECALEDKEGKKPDSLSFEIEKNVEGDILVRAMAKTTERKFSIFRFNFHTGYHTTGLLTLQKHEVDLASTSTNFQPDFKVDILFEKAVTNYGKPAKGRLKASYWEGIAKISDPPPALPDHKENPTPRSPLDASEKKTSSLEEKDKEKETRKEEKSTSVPDSKTVDAKDKCSDNTESPVLVQKESMTVTIKVPQGENKKLAELVNDLDADEDDGDEVDEETTKALLEQIEQDGDEDDDDVSFEMIKDIKDLKETDKVDVDVPMDVQVDAATK</sequence>
<dbReference type="SUPFAM" id="SSF52799">
    <property type="entry name" value="(Phosphotyrosine protein) phosphatases II"/>
    <property type="match status" value="1"/>
</dbReference>
<dbReference type="Pfam" id="PF22785">
    <property type="entry name" value="Tc-R-P"/>
    <property type="match status" value="1"/>
</dbReference>
<dbReference type="InterPro" id="IPR029023">
    <property type="entry name" value="Tensin_phosphatase"/>
</dbReference>
<dbReference type="PANTHER" id="PTHR12305">
    <property type="entry name" value="PHOSPHATASE WITH HOMOLOGY TO TENSIN"/>
    <property type="match status" value="1"/>
</dbReference>
<dbReference type="InterPro" id="IPR029021">
    <property type="entry name" value="Prot-tyrosine_phosphatase-like"/>
</dbReference>
<protein>
    <recommendedName>
        <fullName evidence="7">Phosphatidylinositol-3,4,5-trisphosphate 3-phosphatase</fullName>
    </recommendedName>
</protein>
<dbReference type="Gene3D" id="2.60.40.1110">
    <property type="match status" value="1"/>
</dbReference>
<reference evidence="6" key="1">
    <citation type="submission" date="2021-01" db="EMBL/GenBank/DDBJ databases">
        <authorList>
            <person name="Corre E."/>
            <person name="Pelletier E."/>
            <person name="Niang G."/>
            <person name="Scheremetjew M."/>
            <person name="Finn R."/>
            <person name="Kale V."/>
            <person name="Holt S."/>
            <person name="Cochrane G."/>
            <person name="Meng A."/>
            <person name="Brown T."/>
            <person name="Cohen L."/>
        </authorList>
    </citation>
    <scope>NUCLEOTIDE SEQUENCE</scope>
    <source>
        <strain evidence="6">CCMP2058</strain>
    </source>
</reference>
<evidence type="ECO:0000256" key="2">
    <source>
        <dbReference type="SAM" id="MobiDB-lite"/>
    </source>
</evidence>